<dbReference type="Proteomes" id="UP000075816">
    <property type="component" value="Unassembled WGS sequence"/>
</dbReference>
<reference evidence="1 2" key="1">
    <citation type="submission" date="2016-03" db="EMBL/GenBank/DDBJ databases">
        <title>Comparative genomics of human isolates of Fusobacterium necrophorum.</title>
        <authorList>
            <person name="Jensen A."/>
            <person name="Bank S."/>
            <person name="Andersen P.S."/>
            <person name="Kristensen L.H."/>
            <person name="Prag J."/>
        </authorList>
    </citation>
    <scope>NUCLEOTIDE SEQUENCE [LARGE SCALE GENOMIC DNA]</scope>
    <source>
        <strain evidence="1 2">LS_1264</strain>
    </source>
</reference>
<protein>
    <submittedName>
        <fullName evidence="1">Uncharacterized protein</fullName>
    </submittedName>
</protein>
<organism evidence="1 2">
    <name type="scientific">Fusobacterium necrophorum subsp. funduliforme</name>
    <dbReference type="NCBI Taxonomy" id="143387"/>
    <lineage>
        <taxon>Bacteria</taxon>
        <taxon>Fusobacteriati</taxon>
        <taxon>Fusobacteriota</taxon>
        <taxon>Fusobacteriia</taxon>
        <taxon>Fusobacteriales</taxon>
        <taxon>Fusobacteriaceae</taxon>
        <taxon>Fusobacterium</taxon>
    </lineage>
</organism>
<sequence length="78" mass="9162">MASVTKNPFILQSANYIYNWFLSINEKNNTLIQNASSLETVLSDKAVLERIQSNTLQERKDLDVEERLKFQKKVMFHE</sequence>
<dbReference type="RefSeq" id="WP_062680879.1">
    <property type="nucleotide sequence ID" value="NZ_CAXOUF010000029.1"/>
</dbReference>
<proteinExistence type="predicted"/>
<evidence type="ECO:0000313" key="1">
    <source>
        <dbReference type="EMBL" id="KYL05322.1"/>
    </source>
</evidence>
<dbReference type="AlphaFoldDB" id="A0A161QWJ1"/>
<comment type="caution">
    <text evidence="1">The sequence shown here is derived from an EMBL/GenBank/DDBJ whole genome shotgun (WGS) entry which is preliminary data.</text>
</comment>
<dbReference type="EMBL" id="LVEA01000001">
    <property type="protein sequence ID" value="KYL05322.1"/>
    <property type="molecule type" value="Genomic_DNA"/>
</dbReference>
<gene>
    <name evidence="1" type="ORF">A2J07_00875</name>
</gene>
<evidence type="ECO:0000313" key="2">
    <source>
        <dbReference type="Proteomes" id="UP000075816"/>
    </source>
</evidence>
<name>A0A161QWJ1_9FUSO</name>
<accession>A0A161QWJ1</accession>